<dbReference type="InterPro" id="IPR051495">
    <property type="entry name" value="Epithelial_Barrier/Signaling"/>
</dbReference>
<dbReference type="PANTHER" id="PTHR13802:SF52">
    <property type="entry name" value="MUCIN-4"/>
    <property type="match status" value="1"/>
</dbReference>
<dbReference type="PANTHER" id="PTHR13802">
    <property type="entry name" value="MUCIN 4-RELATED"/>
    <property type="match status" value="1"/>
</dbReference>
<keyword evidence="7" id="KW-1015">Disulfide bond</keyword>
<dbReference type="Pfam" id="PF22633">
    <property type="entry name" value="F5_F8_type_C_2"/>
    <property type="match status" value="1"/>
</dbReference>
<dbReference type="GO" id="GO:0016020">
    <property type="term" value="C:membrane"/>
    <property type="evidence" value="ECO:0007669"/>
    <property type="project" value="UniProtKB-SubCell"/>
</dbReference>
<keyword evidence="4" id="KW-0106">Calcium</keyword>
<reference evidence="9" key="1">
    <citation type="journal article" date="2023" name="Mol. Biol. Evol.">
        <title>Third-Generation Sequencing Reveals the Adaptive Role of the Epigenome in Three Deep-Sea Polychaetes.</title>
        <authorList>
            <person name="Perez M."/>
            <person name="Aroh O."/>
            <person name="Sun Y."/>
            <person name="Lan Y."/>
            <person name="Juniper S.K."/>
            <person name="Young C.R."/>
            <person name="Angers B."/>
            <person name="Qian P.Y."/>
        </authorList>
    </citation>
    <scope>NUCLEOTIDE SEQUENCE</scope>
    <source>
        <strain evidence="9">R07B-5</strain>
    </source>
</reference>
<dbReference type="EMBL" id="JAODUO010000599">
    <property type="protein sequence ID" value="KAK2177415.1"/>
    <property type="molecule type" value="Genomic_DNA"/>
</dbReference>
<evidence type="ECO:0000313" key="9">
    <source>
        <dbReference type="EMBL" id="KAK2177415.1"/>
    </source>
</evidence>
<comment type="caution">
    <text evidence="9">The sequence shown here is derived from an EMBL/GenBank/DDBJ whole genome shotgun (WGS) entry which is preliminary data.</text>
</comment>
<name>A0AAD9NPB9_RIDPI</name>
<sequence length="443" mass="49469">MFAKESIMRVRKRRILILKYTYARAAGAVLGSKIWRPRFRKTSSLWKRFTKKSAKINEKFFKDPCRKWVMKEQVDPMNTGHLPACPCNMNVAKNDGRFIDDALSSLMGNEDNVCVRTTLAEGGDQQCCYGPTGELLPYAKGGGSVSRFSATHQPLLYMLRDFWPRIMCDQLANKPSAYQQLRPTDDCSGYVPPEQGAGFGMGHMIMLDGKSYRFGVRGQFWIIRGGGLSMQGETAGIHQRKGVTAKYDSKKQEVVFRFYYGKGLIVQVKRFGDTLAFYVELSGYPKFANVAVNKPACLSSTPTKSHDTVASKAVDGIMDTDSCSRSGEGEKHPWWQVDLVASHVVHGVTITGHGDMSKYRLANLIVDVLRAFSPEPAVRSTSTTCYATPSRDTFAPDETRYLPCRANAPVQGSIREDHKVWCKHHTDSVRGASARYSRYGDTA</sequence>
<evidence type="ECO:0000256" key="2">
    <source>
        <dbReference type="ARBA" id="ARBA00022692"/>
    </source>
</evidence>
<dbReference type="SMART" id="SM00723">
    <property type="entry name" value="AMOP"/>
    <property type="match status" value="1"/>
</dbReference>
<dbReference type="Pfam" id="PF03782">
    <property type="entry name" value="AMOP"/>
    <property type="match status" value="1"/>
</dbReference>
<keyword evidence="2" id="KW-0812">Transmembrane</keyword>
<proteinExistence type="predicted"/>
<feature type="domain" description="AMOP" evidence="8">
    <location>
        <begin position="57"/>
        <end position="194"/>
    </location>
</feature>
<dbReference type="Gene3D" id="2.60.120.260">
    <property type="entry name" value="Galactose-binding domain-like"/>
    <property type="match status" value="1"/>
</dbReference>
<comment type="subcellular location">
    <subcellularLocation>
        <location evidence="1">Membrane</location>
    </subcellularLocation>
</comment>
<evidence type="ECO:0000256" key="1">
    <source>
        <dbReference type="ARBA" id="ARBA00004370"/>
    </source>
</evidence>
<gene>
    <name evidence="9" type="ORF">NP493_600g04030</name>
</gene>
<dbReference type="GO" id="GO:0046872">
    <property type="term" value="F:metal ion binding"/>
    <property type="evidence" value="ECO:0007669"/>
    <property type="project" value="UniProtKB-KW"/>
</dbReference>
<organism evidence="9 10">
    <name type="scientific">Ridgeia piscesae</name>
    <name type="common">Tubeworm</name>
    <dbReference type="NCBI Taxonomy" id="27915"/>
    <lineage>
        <taxon>Eukaryota</taxon>
        <taxon>Metazoa</taxon>
        <taxon>Spiralia</taxon>
        <taxon>Lophotrochozoa</taxon>
        <taxon>Annelida</taxon>
        <taxon>Polychaeta</taxon>
        <taxon>Sedentaria</taxon>
        <taxon>Canalipalpata</taxon>
        <taxon>Sabellida</taxon>
        <taxon>Siboglinidae</taxon>
        <taxon>Ridgeia</taxon>
    </lineage>
</organism>
<dbReference type="SUPFAM" id="SSF49785">
    <property type="entry name" value="Galactose-binding domain-like"/>
    <property type="match status" value="1"/>
</dbReference>
<keyword evidence="6" id="KW-0472">Membrane</keyword>
<dbReference type="InterPro" id="IPR008979">
    <property type="entry name" value="Galactose-bd-like_sf"/>
</dbReference>
<evidence type="ECO:0000256" key="6">
    <source>
        <dbReference type="ARBA" id="ARBA00023136"/>
    </source>
</evidence>
<accession>A0AAD9NPB9</accession>
<evidence type="ECO:0000256" key="3">
    <source>
        <dbReference type="ARBA" id="ARBA00022723"/>
    </source>
</evidence>
<keyword evidence="5" id="KW-1133">Transmembrane helix</keyword>
<evidence type="ECO:0000313" key="10">
    <source>
        <dbReference type="Proteomes" id="UP001209878"/>
    </source>
</evidence>
<protein>
    <recommendedName>
        <fullName evidence="8">AMOP domain-containing protein</fullName>
    </recommendedName>
</protein>
<evidence type="ECO:0000256" key="4">
    <source>
        <dbReference type="ARBA" id="ARBA00022837"/>
    </source>
</evidence>
<dbReference type="AlphaFoldDB" id="A0AAD9NPB9"/>
<dbReference type="Proteomes" id="UP001209878">
    <property type="component" value="Unassembled WGS sequence"/>
</dbReference>
<dbReference type="SMART" id="SM00607">
    <property type="entry name" value="FTP"/>
    <property type="match status" value="1"/>
</dbReference>
<keyword evidence="10" id="KW-1185">Reference proteome</keyword>
<evidence type="ECO:0000256" key="7">
    <source>
        <dbReference type="ARBA" id="ARBA00023157"/>
    </source>
</evidence>
<evidence type="ECO:0000256" key="5">
    <source>
        <dbReference type="ARBA" id="ARBA00022989"/>
    </source>
</evidence>
<keyword evidence="3" id="KW-0479">Metal-binding</keyword>
<dbReference type="InterPro" id="IPR005533">
    <property type="entry name" value="AMOP_dom"/>
</dbReference>
<dbReference type="PROSITE" id="PS50856">
    <property type="entry name" value="AMOP"/>
    <property type="match status" value="1"/>
</dbReference>
<dbReference type="InterPro" id="IPR006585">
    <property type="entry name" value="FTP1"/>
</dbReference>
<evidence type="ECO:0000259" key="8">
    <source>
        <dbReference type="PROSITE" id="PS50856"/>
    </source>
</evidence>